<feature type="compositionally biased region" description="Acidic residues" evidence="1">
    <location>
        <begin position="45"/>
        <end position="89"/>
    </location>
</feature>
<comment type="caution">
    <text evidence="3">The sequence shown here is derived from an EMBL/GenBank/DDBJ whole genome shotgun (WGS) entry which is preliminary data.</text>
</comment>
<organism evidence="3 4">
    <name type="scientific">Lujinxingia litoralis</name>
    <dbReference type="NCBI Taxonomy" id="2211119"/>
    <lineage>
        <taxon>Bacteria</taxon>
        <taxon>Deltaproteobacteria</taxon>
        <taxon>Bradymonadales</taxon>
        <taxon>Lujinxingiaceae</taxon>
        <taxon>Lujinxingia</taxon>
    </lineage>
</organism>
<evidence type="ECO:0000256" key="1">
    <source>
        <dbReference type="SAM" id="MobiDB-lite"/>
    </source>
</evidence>
<dbReference type="AlphaFoldDB" id="A0A328CD90"/>
<dbReference type="OrthoDB" id="5496660at2"/>
<reference evidence="3 4" key="1">
    <citation type="submission" date="2018-05" db="EMBL/GenBank/DDBJ databases">
        <title>Lujinxingia marina gen. nov. sp. nov., a new facultative anaerobic member of the class Deltaproteobacteria, and proposal of Lujinxingaceae fam. nov.</title>
        <authorList>
            <person name="Li C.-M."/>
        </authorList>
    </citation>
    <scope>NUCLEOTIDE SEQUENCE [LARGE SCALE GENOMIC DNA]</scope>
    <source>
        <strain evidence="3 4">B210</strain>
    </source>
</reference>
<feature type="signal peptide" evidence="2">
    <location>
        <begin position="1"/>
        <end position="18"/>
    </location>
</feature>
<dbReference type="PROSITE" id="PS51257">
    <property type="entry name" value="PROKAR_LIPOPROTEIN"/>
    <property type="match status" value="1"/>
</dbReference>
<protein>
    <submittedName>
        <fullName evidence="3">Uncharacterized protein</fullName>
    </submittedName>
</protein>
<feature type="region of interest" description="Disordered" evidence="1">
    <location>
        <begin position="28"/>
        <end position="105"/>
    </location>
</feature>
<dbReference type="EMBL" id="QHKO01000002">
    <property type="protein sequence ID" value="RAL23961.1"/>
    <property type="molecule type" value="Genomic_DNA"/>
</dbReference>
<feature type="chain" id="PRO_5016239503" evidence="2">
    <location>
        <begin position="19"/>
        <end position="348"/>
    </location>
</feature>
<sequence length="348" mass="37328">MRDKMWWMALLCGGALWAGGCGTDTVAEGTDSDVNAPDTDTTDGGPEDAADLGDLDADAPDVDGEDADGGAEPDADAEVDADADPDAGEEPWPCPSGHRVNKESGECESVPTLLVFTQDLQSYVGEELSSEMRGVLVCSSFSESAGRLPRETVDEGERCRVYGEYWSEVPETTYYDAGPITLFGLNGMNPAAFTAPSGQGSCYHPPQGLGGQFLFDQGAELRVMSPGSEGEFAFPGFDRTMQTLVADDFEHDALVPGEDLQVRWTPAEGASVVRIDVDARGSDGTHRTIICEVRNTGSYTIPAALTGYLPQERSSEFLMVEQSHTERIEPEDSEVLIMLSNTASTRKR</sequence>
<dbReference type="Proteomes" id="UP000249169">
    <property type="component" value="Unassembled WGS sequence"/>
</dbReference>
<proteinExistence type="predicted"/>
<evidence type="ECO:0000313" key="4">
    <source>
        <dbReference type="Proteomes" id="UP000249169"/>
    </source>
</evidence>
<evidence type="ECO:0000313" key="3">
    <source>
        <dbReference type="EMBL" id="RAL23961.1"/>
    </source>
</evidence>
<keyword evidence="4" id="KW-1185">Reference proteome</keyword>
<evidence type="ECO:0000256" key="2">
    <source>
        <dbReference type="SAM" id="SignalP"/>
    </source>
</evidence>
<gene>
    <name evidence="3" type="ORF">DL240_07375</name>
</gene>
<keyword evidence="2" id="KW-0732">Signal</keyword>
<name>A0A328CD90_9DELT</name>
<dbReference type="RefSeq" id="WP_111729215.1">
    <property type="nucleotide sequence ID" value="NZ_QHKO01000002.1"/>
</dbReference>
<accession>A0A328CD90</accession>